<gene>
    <name evidence="1" type="ORF">GLYMA_11G156600</name>
</gene>
<evidence type="ECO:0000313" key="2">
    <source>
        <dbReference type="EnsemblPlants" id="KRH30075"/>
    </source>
</evidence>
<organism evidence="1">
    <name type="scientific">Glycine max</name>
    <name type="common">Soybean</name>
    <name type="synonym">Glycine hispida</name>
    <dbReference type="NCBI Taxonomy" id="3847"/>
    <lineage>
        <taxon>Eukaryota</taxon>
        <taxon>Viridiplantae</taxon>
        <taxon>Streptophyta</taxon>
        <taxon>Embryophyta</taxon>
        <taxon>Tracheophyta</taxon>
        <taxon>Spermatophyta</taxon>
        <taxon>Magnoliopsida</taxon>
        <taxon>eudicotyledons</taxon>
        <taxon>Gunneridae</taxon>
        <taxon>Pentapetalae</taxon>
        <taxon>rosids</taxon>
        <taxon>fabids</taxon>
        <taxon>Fabales</taxon>
        <taxon>Fabaceae</taxon>
        <taxon>Papilionoideae</taxon>
        <taxon>50 kb inversion clade</taxon>
        <taxon>NPAAA clade</taxon>
        <taxon>indigoferoid/millettioid clade</taxon>
        <taxon>Phaseoleae</taxon>
        <taxon>Glycine</taxon>
        <taxon>Glycine subgen. Soja</taxon>
    </lineage>
</organism>
<reference evidence="1 2" key="1">
    <citation type="journal article" date="2010" name="Nature">
        <title>Genome sequence of the palaeopolyploid soybean.</title>
        <authorList>
            <person name="Schmutz J."/>
            <person name="Cannon S.B."/>
            <person name="Schlueter J."/>
            <person name="Ma J."/>
            <person name="Mitros T."/>
            <person name="Nelson W."/>
            <person name="Hyten D.L."/>
            <person name="Song Q."/>
            <person name="Thelen J.J."/>
            <person name="Cheng J."/>
            <person name="Xu D."/>
            <person name="Hellsten U."/>
            <person name="May G.D."/>
            <person name="Yu Y."/>
            <person name="Sakurai T."/>
            <person name="Umezawa T."/>
            <person name="Bhattacharyya M.K."/>
            <person name="Sandhu D."/>
            <person name="Valliyodan B."/>
            <person name="Lindquist E."/>
            <person name="Peto M."/>
            <person name="Grant D."/>
            <person name="Shu S."/>
            <person name="Goodstein D."/>
            <person name="Barry K."/>
            <person name="Futrell-Griggs M."/>
            <person name="Abernathy B."/>
            <person name="Du J."/>
            <person name="Tian Z."/>
            <person name="Zhu L."/>
            <person name="Gill N."/>
            <person name="Joshi T."/>
            <person name="Libault M."/>
            <person name="Sethuraman A."/>
            <person name="Zhang X.-C."/>
            <person name="Shinozaki K."/>
            <person name="Nguyen H.T."/>
            <person name="Wing R.A."/>
            <person name="Cregan P."/>
            <person name="Specht J."/>
            <person name="Grimwood J."/>
            <person name="Rokhsar D."/>
            <person name="Stacey G."/>
            <person name="Shoemaker R.C."/>
            <person name="Jackson S.A."/>
        </authorList>
    </citation>
    <scope>NUCLEOTIDE SEQUENCE</scope>
    <source>
        <strain evidence="2">cv. Williams 82</strain>
        <tissue evidence="1">Callus</tissue>
    </source>
</reference>
<dbReference type="InterPro" id="IPR040256">
    <property type="entry name" value="At4g02000-like"/>
</dbReference>
<reference evidence="2" key="2">
    <citation type="submission" date="2018-02" db="UniProtKB">
        <authorList>
            <consortium name="EnsemblPlants"/>
        </authorList>
    </citation>
    <scope>IDENTIFICATION</scope>
    <source>
        <strain evidence="2">Williams 82</strain>
    </source>
</reference>
<sequence>MNVEITKKATMWIRIQCLPIELYNNIFLNRIGMSLEKFLKVDRLTLIHFRGKFARLGIELDLEKPLETHIYLHGFMLNLEYEGFYSICFHYGRVRHKKE</sequence>
<dbReference type="AlphaFoldDB" id="A0A0R0HS99"/>
<accession>A0A0R0HS99</accession>
<dbReference type="EnsemblPlants" id="KRH30075">
    <property type="protein sequence ID" value="KRH30075"/>
    <property type="gene ID" value="GLYMA_11G156600"/>
</dbReference>
<protein>
    <submittedName>
        <fullName evidence="1 2">Uncharacterized protein</fullName>
    </submittedName>
</protein>
<reference evidence="1" key="3">
    <citation type="submission" date="2018-07" db="EMBL/GenBank/DDBJ databases">
        <title>WGS assembly of Glycine max.</title>
        <authorList>
            <person name="Schmutz J."/>
            <person name="Cannon S."/>
            <person name="Schlueter J."/>
            <person name="Ma J."/>
            <person name="Mitros T."/>
            <person name="Nelson W."/>
            <person name="Hyten D."/>
            <person name="Song Q."/>
            <person name="Thelen J."/>
            <person name="Cheng J."/>
            <person name="Xu D."/>
            <person name="Hellsten U."/>
            <person name="May G."/>
            <person name="Yu Y."/>
            <person name="Sakurai T."/>
            <person name="Umezawa T."/>
            <person name="Bhattacharyya M."/>
            <person name="Sandhu D."/>
            <person name="Valliyodan B."/>
            <person name="Lindquist E."/>
            <person name="Peto M."/>
            <person name="Grant D."/>
            <person name="Shu S."/>
            <person name="Goodstein D."/>
            <person name="Barry K."/>
            <person name="Futrell-Griggs M."/>
            <person name="Abernathy B."/>
            <person name="Du J."/>
            <person name="Tian Z."/>
            <person name="Zhu L."/>
            <person name="Gill N."/>
            <person name="Joshi T."/>
            <person name="Libault M."/>
            <person name="Sethuraman A."/>
            <person name="Zhang X."/>
            <person name="Shinozaki K."/>
            <person name="Nguyen H."/>
            <person name="Wing R."/>
            <person name="Cregan P."/>
            <person name="Specht J."/>
            <person name="Grimwood J."/>
            <person name="Rokhsar D."/>
            <person name="Stacey G."/>
            <person name="Shoemaker R."/>
            <person name="Jackson S."/>
        </authorList>
    </citation>
    <scope>NUCLEOTIDE SEQUENCE</scope>
    <source>
        <tissue evidence="1">Callus</tissue>
    </source>
</reference>
<dbReference type="Gramene" id="KRH30075">
    <property type="protein sequence ID" value="KRH30075"/>
    <property type="gene ID" value="GLYMA_11G156600"/>
</dbReference>
<dbReference type="Proteomes" id="UP000008827">
    <property type="component" value="Chromosome 11"/>
</dbReference>
<dbReference type="PANTHER" id="PTHR31286">
    <property type="entry name" value="GLYCINE-RICH CELL WALL STRUCTURAL PROTEIN 1.8-LIKE"/>
    <property type="match status" value="1"/>
</dbReference>
<evidence type="ECO:0000313" key="3">
    <source>
        <dbReference type="Proteomes" id="UP000008827"/>
    </source>
</evidence>
<name>A0A0R0HS99_SOYBN</name>
<evidence type="ECO:0000313" key="1">
    <source>
        <dbReference type="EMBL" id="KRH30075.1"/>
    </source>
</evidence>
<keyword evidence="3" id="KW-1185">Reference proteome</keyword>
<dbReference type="PANTHER" id="PTHR31286:SF99">
    <property type="entry name" value="DUF4283 DOMAIN-CONTAINING PROTEIN"/>
    <property type="match status" value="1"/>
</dbReference>
<proteinExistence type="predicted"/>
<dbReference type="InParanoid" id="A0A0R0HS99"/>
<dbReference type="EMBL" id="CM000844">
    <property type="protein sequence ID" value="KRH30075.1"/>
    <property type="molecule type" value="Genomic_DNA"/>
</dbReference>